<feature type="domain" description="Peptidase A1" evidence="16">
    <location>
        <begin position="1"/>
        <end position="325"/>
    </location>
</feature>
<keyword evidence="12 14" id="KW-1015">Disulfide bond</keyword>
<keyword evidence="18" id="KW-1185">Reference proteome</keyword>
<keyword evidence="8" id="KW-0732">Signal</keyword>
<evidence type="ECO:0000256" key="9">
    <source>
        <dbReference type="ARBA" id="ARBA00022750"/>
    </source>
</evidence>
<dbReference type="SUPFAM" id="SSF50630">
    <property type="entry name" value="Acid proteases"/>
    <property type="match status" value="1"/>
</dbReference>
<protein>
    <recommendedName>
        <fullName evidence="4">candidapepsin</fullName>
        <ecNumber evidence="4">3.4.23.24</ecNumber>
    </recommendedName>
</protein>
<gene>
    <name evidence="17" type="primary">YPS1_4</name>
    <name evidence="17" type="ORF">KQ657_003646</name>
</gene>
<keyword evidence="7" id="KW-0165">Cleavage on pair of basic residues</keyword>
<evidence type="ECO:0000256" key="2">
    <source>
        <dbReference type="ARBA" id="ARBA00004613"/>
    </source>
</evidence>
<dbReference type="EC" id="3.4.23.24" evidence="4"/>
<dbReference type="GO" id="GO:0031505">
    <property type="term" value="P:fungal-type cell wall organization"/>
    <property type="evidence" value="ECO:0007669"/>
    <property type="project" value="TreeGrafter"/>
</dbReference>
<evidence type="ECO:0000256" key="10">
    <source>
        <dbReference type="ARBA" id="ARBA00022801"/>
    </source>
</evidence>
<dbReference type="PROSITE" id="PS00141">
    <property type="entry name" value="ASP_PROTEASE"/>
    <property type="match status" value="1"/>
</dbReference>
<comment type="similarity">
    <text evidence="3 15">Belongs to the peptidase A1 family.</text>
</comment>
<evidence type="ECO:0000256" key="5">
    <source>
        <dbReference type="ARBA" id="ARBA00022525"/>
    </source>
</evidence>
<organism evidence="17 18">
    <name type="scientific">Scheffersomyces spartinae</name>
    <dbReference type="NCBI Taxonomy" id="45513"/>
    <lineage>
        <taxon>Eukaryota</taxon>
        <taxon>Fungi</taxon>
        <taxon>Dikarya</taxon>
        <taxon>Ascomycota</taxon>
        <taxon>Saccharomycotina</taxon>
        <taxon>Pichiomycetes</taxon>
        <taxon>Debaryomycetaceae</taxon>
        <taxon>Scheffersomyces</taxon>
    </lineage>
</organism>
<evidence type="ECO:0000256" key="8">
    <source>
        <dbReference type="ARBA" id="ARBA00022729"/>
    </source>
</evidence>
<dbReference type="InterPro" id="IPR001969">
    <property type="entry name" value="Aspartic_peptidase_AS"/>
</dbReference>
<comment type="subcellular location">
    <subcellularLocation>
        <location evidence="2">Secreted</location>
    </subcellularLocation>
</comment>
<evidence type="ECO:0000256" key="6">
    <source>
        <dbReference type="ARBA" id="ARBA00022670"/>
    </source>
</evidence>
<name>A0A9P7VC79_9ASCO</name>
<keyword evidence="11" id="KW-0865">Zymogen</keyword>
<dbReference type="PROSITE" id="PS51767">
    <property type="entry name" value="PEPTIDASE_A1"/>
    <property type="match status" value="1"/>
</dbReference>
<dbReference type="CDD" id="cd05474">
    <property type="entry name" value="SAP_like"/>
    <property type="match status" value="1"/>
</dbReference>
<evidence type="ECO:0000313" key="17">
    <source>
        <dbReference type="EMBL" id="KAG7195125.1"/>
    </source>
</evidence>
<dbReference type="GO" id="GO:0005576">
    <property type="term" value="C:extracellular region"/>
    <property type="evidence" value="ECO:0007669"/>
    <property type="project" value="UniProtKB-SubCell"/>
</dbReference>
<dbReference type="Proteomes" id="UP000790833">
    <property type="component" value="Unassembled WGS sequence"/>
</dbReference>
<proteinExistence type="inferred from homology"/>
<evidence type="ECO:0000256" key="15">
    <source>
        <dbReference type="RuleBase" id="RU000454"/>
    </source>
</evidence>
<keyword evidence="6 15" id="KW-0645">Protease</keyword>
<dbReference type="GO" id="GO:0004190">
    <property type="term" value="F:aspartic-type endopeptidase activity"/>
    <property type="evidence" value="ECO:0007669"/>
    <property type="project" value="UniProtKB-KW"/>
</dbReference>
<dbReference type="InterPro" id="IPR033876">
    <property type="entry name" value="SAP-like"/>
</dbReference>
<evidence type="ECO:0000256" key="1">
    <source>
        <dbReference type="ARBA" id="ARBA00001675"/>
    </source>
</evidence>
<reference evidence="17" key="1">
    <citation type="submission" date="2021-03" db="EMBL/GenBank/DDBJ databases">
        <authorList>
            <person name="Palmer J.M."/>
        </authorList>
    </citation>
    <scope>NUCLEOTIDE SEQUENCE</scope>
    <source>
        <strain evidence="17">ARV_011</strain>
    </source>
</reference>
<dbReference type="PANTHER" id="PTHR47965:SF12">
    <property type="entry name" value="ASPARTIC PROTEINASE 3-RELATED"/>
    <property type="match status" value="1"/>
</dbReference>
<comment type="catalytic activity">
    <reaction evidence="1">
        <text>Preferential cleavage at the carboxyl of hydrophobic amino acids, but fails to cleave 15-Leu-|-Tyr-16, 16-Tyr-|-Leu-17 and 24-Phe-|-Phe-25 of insulin B chain. Activates trypsinogen, and degrades keratin.</text>
        <dbReference type="EC" id="3.4.23.24"/>
    </reaction>
</comment>
<evidence type="ECO:0000313" key="18">
    <source>
        <dbReference type="Proteomes" id="UP000790833"/>
    </source>
</evidence>
<dbReference type="GeneID" id="66117020"/>
<evidence type="ECO:0000256" key="4">
    <source>
        <dbReference type="ARBA" id="ARBA00013207"/>
    </source>
</evidence>
<dbReference type="InterPro" id="IPR021109">
    <property type="entry name" value="Peptidase_aspartic_dom_sf"/>
</dbReference>
<dbReference type="OrthoDB" id="771136at2759"/>
<feature type="disulfide bond" evidence="14">
    <location>
        <begin position="255"/>
        <end position="288"/>
    </location>
</feature>
<keyword evidence="10 15" id="KW-0378">Hydrolase</keyword>
<dbReference type="Gene3D" id="2.40.70.10">
    <property type="entry name" value="Acid Proteases"/>
    <property type="match status" value="2"/>
</dbReference>
<evidence type="ECO:0000256" key="7">
    <source>
        <dbReference type="ARBA" id="ARBA00022685"/>
    </source>
</evidence>
<dbReference type="InterPro" id="IPR001461">
    <property type="entry name" value="Aspartic_peptidase_A1"/>
</dbReference>
<dbReference type="AlphaFoldDB" id="A0A9P7VC79"/>
<dbReference type="GO" id="GO:0009277">
    <property type="term" value="C:fungal-type cell wall"/>
    <property type="evidence" value="ECO:0007669"/>
    <property type="project" value="TreeGrafter"/>
</dbReference>
<dbReference type="RefSeq" id="XP_043050672.1">
    <property type="nucleotide sequence ID" value="XM_043194348.1"/>
</dbReference>
<dbReference type="Pfam" id="PF00026">
    <property type="entry name" value="Asp"/>
    <property type="match status" value="1"/>
</dbReference>
<sequence>MERGSVHGLINDQNKIHTQIKKTNPINKRFLFDSTVSSWTTTATCTLYGSFNTGSSDSFQANSSAPKFLINYADGSEAWGVWGRDTVSIGDINIGDMSFAIGQHSTSEIGVCGIGLPGLQSTAAKGYEYLNLPAKMLADGIIQKNAYSIFLNSSKGTQGSVLFGGVDRSKYKGDLVTLPMVNTYFTGKQVRSTIALKDITLAVGRKKVKVTDGSYGVLLDTGATYTYVSESVFHSIGKSLMGKYDSSLNAYLVNCPGKDAGTINFDFNGITIDIPLGDLTTSFAEDICMLTIFPKMGSNYFTLGNNFLRYTYVVFDLEDLEISLAKANYGGNPDIVEISRYIPGAAKAVGYLSTSIASSFGTGTIVQTLKYATASGSIASSEISGESTRSSSSTSNSMLSTSTSVSAKVLSLSTADAGNGAGLQGILGLLFGVLLNIFV</sequence>
<dbReference type="GO" id="GO:0006508">
    <property type="term" value="P:proteolysis"/>
    <property type="evidence" value="ECO:0007669"/>
    <property type="project" value="UniProtKB-KW"/>
</dbReference>
<evidence type="ECO:0000256" key="13">
    <source>
        <dbReference type="ARBA" id="ARBA00023180"/>
    </source>
</evidence>
<evidence type="ECO:0000256" key="14">
    <source>
        <dbReference type="PIRSR" id="PIRSR601461-2"/>
    </source>
</evidence>
<keyword evidence="9 15" id="KW-0064">Aspartyl protease</keyword>
<keyword evidence="13" id="KW-0325">Glycoprotein</keyword>
<evidence type="ECO:0000256" key="11">
    <source>
        <dbReference type="ARBA" id="ARBA00023145"/>
    </source>
</evidence>
<evidence type="ECO:0000259" key="16">
    <source>
        <dbReference type="PROSITE" id="PS51767"/>
    </source>
</evidence>
<evidence type="ECO:0000256" key="12">
    <source>
        <dbReference type="ARBA" id="ARBA00023157"/>
    </source>
</evidence>
<dbReference type="EMBL" id="JAHMUF010000004">
    <property type="protein sequence ID" value="KAG7195125.1"/>
    <property type="molecule type" value="Genomic_DNA"/>
</dbReference>
<dbReference type="InterPro" id="IPR033121">
    <property type="entry name" value="PEPTIDASE_A1"/>
</dbReference>
<comment type="caution">
    <text evidence="17">The sequence shown here is derived from an EMBL/GenBank/DDBJ whole genome shotgun (WGS) entry which is preliminary data.</text>
</comment>
<dbReference type="PANTHER" id="PTHR47965">
    <property type="entry name" value="ASPARTYL PROTEASE-RELATED"/>
    <property type="match status" value="1"/>
</dbReference>
<evidence type="ECO:0000256" key="3">
    <source>
        <dbReference type="ARBA" id="ARBA00007447"/>
    </source>
</evidence>
<dbReference type="PRINTS" id="PR00792">
    <property type="entry name" value="PEPSIN"/>
</dbReference>
<keyword evidence="5" id="KW-0964">Secreted</keyword>
<accession>A0A9P7VC79</accession>